<evidence type="ECO:0000313" key="1">
    <source>
        <dbReference type="EMBL" id="NDU99270.1"/>
    </source>
</evidence>
<dbReference type="EMBL" id="JAAFZH010000028">
    <property type="protein sequence ID" value="NDU99270.1"/>
    <property type="molecule type" value="Genomic_DNA"/>
</dbReference>
<dbReference type="AlphaFoldDB" id="A0A6L9LFV8"/>
<name>A0A6L9LFV8_9BACT</name>
<protein>
    <submittedName>
        <fullName evidence="1">Uncharacterized protein</fullName>
    </submittedName>
</protein>
<proteinExistence type="predicted"/>
<keyword evidence="2" id="KW-1185">Reference proteome</keyword>
<reference evidence="1 2" key="1">
    <citation type="submission" date="2020-02" db="EMBL/GenBank/DDBJ databases">
        <title>Draft genome sequence of two Spirosoma agri KCTC 52727 and Spirosoma terrae KCTC 52035.</title>
        <authorList>
            <person name="Rojas J."/>
            <person name="Ambika Manirajan B."/>
            <person name="Suarez C."/>
            <person name="Ratering S."/>
            <person name="Schnell S."/>
        </authorList>
    </citation>
    <scope>NUCLEOTIDE SEQUENCE [LARGE SCALE GENOMIC DNA]</scope>
    <source>
        <strain evidence="1 2">KCTC 52035</strain>
    </source>
</reference>
<dbReference type="Proteomes" id="UP000474175">
    <property type="component" value="Unassembled WGS sequence"/>
</dbReference>
<evidence type="ECO:0000313" key="2">
    <source>
        <dbReference type="Proteomes" id="UP000474175"/>
    </source>
</evidence>
<gene>
    <name evidence="1" type="ORF">GK108_30610</name>
</gene>
<dbReference type="RefSeq" id="WP_163955402.1">
    <property type="nucleotide sequence ID" value="NZ_JAAFZH010000028.1"/>
</dbReference>
<accession>A0A6L9LFV8</accession>
<sequence length="148" mass="17285">MELKVKLYFRNTYVKIGELTLDGFYNEVFIDVLDKSNVDELVTLGLLTDKADLTKYTPDTNHQNLIERGYSKDENPEFFKDYKNVDLVPLLKFYQGLRAVAIGQSDKLKKLGDDNLRRYYVEQFDKLINVFELCLKNGYKCHFTAYAA</sequence>
<organism evidence="1 2">
    <name type="scientific">Spirosoma terrae</name>
    <dbReference type="NCBI Taxonomy" id="1968276"/>
    <lineage>
        <taxon>Bacteria</taxon>
        <taxon>Pseudomonadati</taxon>
        <taxon>Bacteroidota</taxon>
        <taxon>Cytophagia</taxon>
        <taxon>Cytophagales</taxon>
        <taxon>Cytophagaceae</taxon>
        <taxon>Spirosoma</taxon>
    </lineage>
</organism>
<comment type="caution">
    <text evidence="1">The sequence shown here is derived from an EMBL/GenBank/DDBJ whole genome shotgun (WGS) entry which is preliminary data.</text>
</comment>